<dbReference type="CDD" id="cd03794">
    <property type="entry name" value="GT4_WbuB-like"/>
    <property type="match status" value="1"/>
</dbReference>
<dbReference type="GO" id="GO:0016758">
    <property type="term" value="F:hexosyltransferase activity"/>
    <property type="evidence" value="ECO:0007669"/>
    <property type="project" value="TreeGrafter"/>
</dbReference>
<dbReference type="PANTHER" id="PTHR45947:SF3">
    <property type="entry name" value="SULFOQUINOVOSYL TRANSFERASE SQD2"/>
    <property type="match status" value="1"/>
</dbReference>
<dbReference type="Pfam" id="PF00534">
    <property type="entry name" value="Glycos_transf_1"/>
    <property type="match status" value="1"/>
</dbReference>
<gene>
    <name evidence="3" type="ORF">dnm_097070</name>
</gene>
<reference evidence="3" key="1">
    <citation type="journal article" date="2021" name="Microb. Physiol.">
        <title>Proteogenomic Insights into the Physiology of Marine, Sulfate-Reducing, Filamentous Desulfonema limicola and Desulfonema magnum.</title>
        <authorList>
            <person name="Schnaars V."/>
            <person name="Wohlbrand L."/>
            <person name="Scheve S."/>
            <person name="Hinrichs C."/>
            <person name="Reinhardt R."/>
            <person name="Rabus R."/>
        </authorList>
    </citation>
    <scope>NUCLEOTIDE SEQUENCE</scope>
    <source>
        <strain evidence="3">4be13</strain>
    </source>
</reference>
<dbReference type="Pfam" id="PF13579">
    <property type="entry name" value="Glyco_trans_4_4"/>
    <property type="match status" value="1"/>
</dbReference>
<dbReference type="Proteomes" id="UP000663722">
    <property type="component" value="Chromosome"/>
</dbReference>
<dbReference type="Gene3D" id="3.40.50.2000">
    <property type="entry name" value="Glycogen Phosphorylase B"/>
    <property type="match status" value="2"/>
</dbReference>
<keyword evidence="4" id="KW-1185">Reference proteome</keyword>
<dbReference type="InterPro" id="IPR050194">
    <property type="entry name" value="Glycosyltransferase_grp1"/>
</dbReference>
<accession>A0A975BYT7</accession>
<evidence type="ECO:0000259" key="1">
    <source>
        <dbReference type="Pfam" id="PF00534"/>
    </source>
</evidence>
<evidence type="ECO:0000259" key="2">
    <source>
        <dbReference type="Pfam" id="PF13579"/>
    </source>
</evidence>
<sequence>MDIMIMVASYPPTINSAARLYSELSESLRDMGHNVTVITTQPGEDSKVDKEHEYYKSGSPKKNNGLNILRVSPLSFLSKIPGGKPLRFFFSCLLFTFRGLFTKCPDVILIYSPPLYMGISAHIISYLKKTRFVFNLQDIHPKVLFDTGAVKNRFLIRILSKMEKICYRNAHSFIVYSPGNRDYLLKQGVKQKIFTIPNWFDTKLISPSYQMNPFLNEKGIRNRFIVSYIGSMGTPQGLEIIINAANLLTMYDDIKFILAGEGPSKPILKSMINGMKLNNIVLLPMMLNERYAQFINAANVSLITLSSGVPIQTVPGKLSEIMACGKPLIAVVKEQGDAAAIIKQAECGFCVEPTNAKELSQIVLKLYRGKKLRKEIGKKAMIFAKQNFSRTICTKKYDEVLKNAGGNSDFYYDEAS</sequence>
<dbReference type="SUPFAM" id="SSF53756">
    <property type="entry name" value="UDP-Glycosyltransferase/glycogen phosphorylase"/>
    <property type="match status" value="1"/>
</dbReference>
<feature type="domain" description="Glycosyl transferase family 1" evidence="1">
    <location>
        <begin position="222"/>
        <end position="380"/>
    </location>
</feature>
<dbReference type="InterPro" id="IPR028098">
    <property type="entry name" value="Glyco_trans_4-like_N"/>
</dbReference>
<evidence type="ECO:0000313" key="3">
    <source>
        <dbReference type="EMBL" id="QTA93603.1"/>
    </source>
</evidence>
<dbReference type="InterPro" id="IPR001296">
    <property type="entry name" value="Glyco_trans_1"/>
</dbReference>
<protein>
    <submittedName>
        <fullName evidence="3">Glycosyltransferase</fullName>
    </submittedName>
</protein>
<feature type="domain" description="Glycosyltransferase subfamily 4-like N-terminal" evidence="2">
    <location>
        <begin position="22"/>
        <end position="199"/>
    </location>
</feature>
<dbReference type="AlphaFoldDB" id="A0A975BYT7"/>
<evidence type="ECO:0000313" key="4">
    <source>
        <dbReference type="Proteomes" id="UP000663722"/>
    </source>
</evidence>
<dbReference type="EMBL" id="CP061800">
    <property type="protein sequence ID" value="QTA93603.1"/>
    <property type="molecule type" value="Genomic_DNA"/>
</dbReference>
<dbReference type="PANTHER" id="PTHR45947">
    <property type="entry name" value="SULFOQUINOVOSYL TRANSFERASE SQD2"/>
    <property type="match status" value="1"/>
</dbReference>
<name>A0A975BYT7_9BACT</name>
<proteinExistence type="predicted"/>
<organism evidence="3 4">
    <name type="scientific">Desulfonema magnum</name>
    <dbReference type="NCBI Taxonomy" id="45655"/>
    <lineage>
        <taxon>Bacteria</taxon>
        <taxon>Pseudomonadati</taxon>
        <taxon>Thermodesulfobacteriota</taxon>
        <taxon>Desulfobacteria</taxon>
        <taxon>Desulfobacterales</taxon>
        <taxon>Desulfococcaceae</taxon>
        <taxon>Desulfonema</taxon>
    </lineage>
</organism>
<dbReference type="KEGG" id="dmm:dnm_097070"/>
<dbReference type="RefSeq" id="WP_207680475.1">
    <property type="nucleotide sequence ID" value="NZ_CP061800.1"/>
</dbReference>